<proteinExistence type="predicted"/>
<reference evidence="1" key="1">
    <citation type="journal article" date="2015" name="MBio">
        <title>Eco-Evolutionary Dynamics of Episomes among Ecologically Cohesive Bacterial Populations.</title>
        <authorList>
            <person name="Xue H."/>
            <person name="Cordero O.X."/>
            <person name="Camas F.M."/>
            <person name="Trimble W."/>
            <person name="Meyer F."/>
            <person name="Guglielmini J."/>
            <person name="Rocha E.P."/>
            <person name="Polz M.F."/>
        </authorList>
    </citation>
    <scope>NUCLEOTIDE SEQUENCE</scope>
    <source>
        <strain evidence="1">5S_214</strain>
    </source>
</reference>
<organism evidence="1">
    <name type="scientific">Vibrio splendidus</name>
    <dbReference type="NCBI Taxonomy" id="29497"/>
    <lineage>
        <taxon>Bacteria</taxon>
        <taxon>Pseudomonadati</taxon>
        <taxon>Pseudomonadota</taxon>
        <taxon>Gammaproteobacteria</taxon>
        <taxon>Vibrionales</taxon>
        <taxon>Vibrionaceae</taxon>
        <taxon>Vibrio</taxon>
    </lineage>
</organism>
<name>A0A0H3ZMK1_VIBSP</name>
<sequence>MILEDDFFEKSARKRAETSIELAKWGWYPTPYAKVGGNLRKLQQQNDINTFFMKRNRECLDENKQYCLQHAKERTSVLEAAFRLHHAGEYYGAIPIFLAQAEGVFNEEFKRSIFNNKSRSYEKINEIRKFDEGVFFDAFLSSTFVKNQIGADKSICSDAQKQRGPNRNGIMHGDVRHVDYGSEINSLKSISLLGCAIWLSTLNSETQLICTINTGDQVK</sequence>
<dbReference type="EMBL" id="KP795538">
    <property type="protein sequence ID" value="AKN37498.1"/>
    <property type="molecule type" value="Genomic_DNA"/>
</dbReference>
<accession>A0A0H3ZMK1</accession>
<evidence type="ECO:0000313" key="1">
    <source>
        <dbReference type="EMBL" id="AKN37498.1"/>
    </source>
</evidence>
<protein>
    <submittedName>
        <fullName evidence="1">Uncharacterized protein</fullName>
    </submittedName>
</protein>
<dbReference type="AlphaFoldDB" id="A0A0H3ZMK1"/>